<feature type="domain" description="HIT" evidence="2">
    <location>
        <begin position="17"/>
        <end position="100"/>
    </location>
</feature>
<evidence type="ECO:0000259" key="2">
    <source>
        <dbReference type="PROSITE" id="PS51084"/>
    </source>
</evidence>
<dbReference type="AlphaFoldDB" id="A0A6P8GP40"/>
<name>A0A6P8GP40_CLUHA</name>
<dbReference type="Gene3D" id="3.30.428.10">
    <property type="entry name" value="HIT-like"/>
    <property type="match status" value="1"/>
</dbReference>
<evidence type="ECO:0000256" key="1">
    <source>
        <dbReference type="PROSITE-ProRule" id="PRU00464"/>
    </source>
</evidence>
<reference evidence="4" key="1">
    <citation type="submission" date="2025-08" db="UniProtKB">
        <authorList>
            <consortium name="RefSeq"/>
        </authorList>
    </citation>
    <scope>IDENTIFICATION</scope>
</reference>
<accession>A0A6P8GP40</accession>
<gene>
    <name evidence="4" type="primary">LOC116223715</name>
</gene>
<comment type="caution">
    <text evidence="1">Lacks conserved residue(s) required for the propagation of feature annotation.</text>
</comment>
<dbReference type="OrthoDB" id="1915375at2759"/>
<organism evidence="3 4">
    <name type="scientific">Clupea harengus</name>
    <name type="common">Atlantic herring</name>
    <dbReference type="NCBI Taxonomy" id="7950"/>
    <lineage>
        <taxon>Eukaryota</taxon>
        <taxon>Metazoa</taxon>
        <taxon>Chordata</taxon>
        <taxon>Craniata</taxon>
        <taxon>Vertebrata</taxon>
        <taxon>Euteleostomi</taxon>
        <taxon>Actinopterygii</taxon>
        <taxon>Neopterygii</taxon>
        <taxon>Teleostei</taxon>
        <taxon>Clupei</taxon>
        <taxon>Clupeiformes</taxon>
        <taxon>Clupeoidei</taxon>
        <taxon>Clupeidae</taxon>
        <taxon>Clupea</taxon>
    </lineage>
</organism>
<dbReference type="PANTHER" id="PTHR12486:SF6">
    <property type="entry name" value="ADENOSINE 5'-MONOPHOSPHORAMIDASE HINT3"/>
    <property type="match status" value="1"/>
</dbReference>
<evidence type="ECO:0000313" key="4">
    <source>
        <dbReference type="RefSeq" id="XP_031437147.1"/>
    </source>
</evidence>
<evidence type="ECO:0000313" key="3">
    <source>
        <dbReference type="Proteomes" id="UP000515152"/>
    </source>
</evidence>
<dbReference type="SUPFAM" id="SSF54197">
    <property type="entry name" value="HIT-like"/>
    <property type="match status" value="1"/>
</dbReference>
<dbReference type="GeneID" id="116223715"/>
<proteinExistence type="predicted"/>
<dbReference type="KEGG" id="char:116223715"/>
<sequence length="100" mass="11218">MEPDQCSTVNYSDNNCVFCRIVKGTDAEGADTEILCQDEECVCFRDIDPAAPHHYLVVPRRHIEDVTQLSSEHAPLVVRMANMGLTALQANHFNDLNDSR</sequence>
<dbReference type="RefSeq" id="XP_031437147.1">
    <property type="nucleotide sequence ID" value="XM_031581287.2"/>
</dbReference>
<dbReference type="Proteomes" id="UP000515152">
    <property type="component" value="Chromosome 15"/>
</dbReference>
<dbReference type="PANTHER" id="PTHR12486">
    <property type="entry name" value="APRATAXIN-RELATED"/>
    <property type="match status" value="1"/>
</dbReference>
<keyword evidence="3" id="KW-1185">Reference proteome</keyword>
<dbReference type="InterPro" id="IPR036265">
    <property type="entry name" value="HIT-like_sf"/>
</dbReference>
<dbReference type="GO" id="GO:0003824">
    <property type="term" value="F:catalytic activity"/>
    <property type="evidence" value="ECO:0007669"/>
    <property type="project" value="InterPro"/>
</dbReference>
<dbReference type="PROSITE" id="PS51084">
    <property type="entry name" value="HIT_2"/>
    <property type="match status" value="1"/>
</dbReference>
<dbReference type="InterPro" id="IPR011146">
    <property type="entry name" value="HIT-like"/>
</dbReference>
<dbReference type="Pfam" id="PF11969">
    <property type="entry name" value="DcpS_C"/>
    <property type="match status" value="1"/>
</dbReference>
<protein>
    <submittedName>
        <fullName evidence="4">Histidine triad nucleotide-binding protein 3-like</fullName>
    </submittedName>
</protein>